<sequence length="653" mass="72638">MNDIEWQYQSEISKTAYHDSDVLVLGGGIAGCMAAIDAAKSGMRVTVVEKAGIKRSGAGGSGCDHWENAATNPGSTVSAETLTAAMMDDNDGYNNAISHYIEAREGWHYLSQIETMGGKIRDDEDLYKGAAFRDEKTKLLYAYDYDSKTTLRIWGSTFKPAMVKTMRSLGIEIVEHTMVTSLLTTEEGVTDSQRTKRCIGAMGFQTRTGAFHVFHAKSVIMAMSRPARIWLFSASYPGICEFRPMSCIGDGHAMGWRAGAEFNMMEKSVRAQFSSSGRSFPPYSTGNNHNTWYPASMVDSRGKTIPYMDRDGNVLERVEDRFKPANNQAFFLKGGNIEQAKYAYDGPETMPYEKLNELGYKLPFYADLTDMPEMERDIIWGMMVGEEGKTKIPVLKHHTDAGFDPKRDVLQCYGVGWQSASFLPQERQLFGLPGGFMNDWHLETNIEGLYAAGDALFSSNCYGHAASTGGYAGRHAAEGAKNRTLLKVSPETVEAERARVYAPLYRAYESGMTWKELNHGIAKTMQLHCGEIKEANLLKAGLSMLETYEAEMIPQTVAANPHELMRLHEVYNILTVSQLILEASLSRKKSVPKLEFYRNDSDESAEESFIVIKQEAGKVYCRDVSLNFAGDDLKAAYERFNPSMAAVKGDDDH</sequence>
<evidence type="ECO:0000256" key="2">
    <source>
        <dbReference type="ARBA" id="ARBA00023002"/>
    </source>
</evidence>
<dbReference type="InterPro" id="IPR030664">
    <property type="entry name" value="SdhA/FrdA/AprA"/>
</dbReference>
<dbReference type="Gene3D" id="3.50.50.60">
    <property type="entry name" value="FAD/NAD(P)-binding domain"/>
    <property type="match status" value="2"/>
</dbReference>
<dbReference type="InterPro" id="IPR037099">
    <property type="entry name" value="Fum_R/Succ_DH_flav-like_C_sf"/>
</dbReference>
<dbReference type="InterPro" id="IPR036188">
    <property type="entry name" value="FAD/NAD-bd_sf"/>
</dbReference>
<accession>A0ABS5PMU9</accession>
<evidence type="ECO:0000259" key="3">
    <source>
        <dbReference type="Pfam" id="PF00890"/>
    </source>
</evidence>
<feature type="domain" description="FAD-dependent oxidoreductase 2 FAD-binding" evidence="3">
    <location>
        <begin position="21"/>
        <end position="266"/>
    </location>
</feature>
<dbReference type="PIRSF" id="PIRSF000171">
    <property type="entry name" value="SDHA_APRA_LASPO"/>
    <property type="match status" value="1"/>
</dbReference>
<comment type="caution">
    <text evidence="4">The sequence shown here is derived from an EMBL/GenBank/DDBJ whole genome shotgun (WGS) entry which is preliminary data.</text>
</comment>
<dbReference type="SUPFAM" id="SSF51905">
    <property type="entry name" value="FAD/NAD(P)-binding domain"/>
    <property type="match status" value="1"/>
</dbReference>
<name>A0ABS5PMU9_9FIRM</name>
<evidence type="ECO:0000313" key="4">
    <source>
        <dbReference type="EMBL" id="MBS7525377.1"/>
    </source>
</evidence>
<keyword evidence="1" id="KW-0285">Flavoprotein</keyword>
<dbReference type="PANTHER" id="PTHR11632:SF73">
    <property type="entry name" value="BLR3196 PROTEIN"/>
    <property type="match status" value="1"/>
</dbReference>
<evidence type="ECO:0000256" key="1">
    <source>
        <dbReference type="ARBA" id="ARBA00022630"/>
    </source>
</evidence>
<evidence type="ECO:0000313" key="5">
    <source>
        <dbReference type="Proteomes" id="UP000746471"/>
    </source>
</evidence>
<dbReference type="PANTHER" id="PTHR11632">
    <property type="entry name" value="SUCCINATE DEHYDROGENASE 2 FLAVOPROTEIN SUBUNIT"/>
    <property type="match status" value="1"/>
</dbReference>
<dbReference type="EMBL" id="JAHBCL010000002">
    <property type="protein sequence ID" value="MBS7525377.1"/>
    <property type="molecule type" value="Genomic_DNA"/>
</dbReference>
<dbReference type="Proteomes" id="UP000746471">
    <property type="component" value="Unassembled WGS sequence"/>
</dbReference>
<gene>
    <name evidence="4" type="ORF">KHM83_01655</name>
</gene>
<dbReference type="SUPFAM" id="SSF46977">
    <property type="entry name" value="Succinate dehydrogenase/fumarate reductase flavoprotein C-terminal domain"/>
    <property type="match status" value="1"/>
</dbReference>
<dbReference type="Pfam" id="PF00890">
    <property type="entry name" value="FAD_binding_2"/>
    <property type="match status" value="1"/>
</dbReference>
<proteinExistence type="predicted"/>
<reference evidence="4 5" key="1">
    <citation type="submission" date="2021-05" db="EMBL/GenBank/DDBJ databases">
        <title>Fusibacter ferrireducens sp. nov., an anaerobic, sulfur- and Fe-reducing bacterium isolated from the mangrove sediment.</title>
        <authorList>
            <person name="Qiu D."/>
        </authorList>
    </citation>
    <scope>NUCLEOTIDE SEQUENCE [LARGE SCALE GENOMIC DNA]</scope>
    <source>
        <strain evidence="4 5">DSM 12116</strain>
    </source>
</reference>
<dbReference type="RefSeq" id="WP_213235160.1">
    <property type="nucleotide sequence ID" value="NZ_JAHBCL010000002.1"/>
</dbReference>
<protein>
    <submittedName>
        <fullName evidence="4">FAD-dependent oxidoreductase</fullName>
    </submittedName>
</protein>
<organism evidence="4 5">
    <name type="scientific">Fusibacter paucivorans</name>
    <dbReference type="NCBI Taxonomy" id="76009"/>
    <lineage>
        <taxon>Bacteria</taxon>
        <taxon>Bacillati</taxon>
        <taxon>Bacillota</taxon>
        <taxon>Clostridia</taxon>
        <taxon>Eubacteriales</taxon>
        <taxon>Eubacteriales Family XII. Incertae Sedis</taxon>
        <taxon>Fusibacter</taxon>
    </lineage>
</organism>
<keyword evidence="5" id="KW-1185">Reference proteome</keyword>
<dbReference type="PRINTS" id="PR00368">
    <property type="entry name" value="FADPNR"/>
</dbReference>
<keyword evidence="2" id="KW-0560">Oxidoreductase</keyword>
<dbReference type="InterPro" id="IPR003953">
    <property type="entry name" value="FAD-dep_OxRdtase_2_FAD-bd"/>
</dbReference>